<gene>
    <name evidence="1" type="ORF">CKAH01_13376</name>
</gene>
<organism evidence="1 2">
    <name type="scientific">Colletotrichum kahawae</name>
    <name type="common">Coffee berry disease fungus</name>
    <dbReference type="NCBI Taxonomy" id="34407"/>
    <lineage>
        <taxon>Eukaryota</taxon>
        <taxon>Fungi</taxon>
        <taxon>Dikarya</taxon>
        <taxon>Ascomycota</taxon>
        <taxon>Pezizomycotina</taxon>
        <taxon>Sordariomycetes</taxon>
        <taxon>Hypocreomycetidae</taxon>
        <taxon>Glomerellales</taxon>
        <taxon>Glomerellaceae</taxon>
        <taxon>Colletotrichum</taxon>
        <taxon>Colletotrichum gloeosporioides species complex</taxon>
    </lineage>
</organism>
<sequence length="217" mass="24622">MEPNDAWSPLCHAAAIGNIEIMQNLLSMGSHIDFEGCPEGSALMAASHAGILESVIFLTRQGASISFQGCEKHWSAVEASEKSTRISRWLLVDRFTDQFKLKAPPDESNDPTEQFKKWSGIRKAEMTIIGLWERRPSESSRQYWSRLEIMKQDFHGKVMPPDQGAKTRRQSKLDPLEPVRIAAGGYSCTDENGRRPGLSTEVEDFLFRFHFSMCFRH</sequence>
<evidence type="ECO:0000313" key="1">
    <source>
        <dbReference type="EMBL" id="KAK2773909.1"/>
    </source>
</evidence>
<accession>A0AAD9YPF9</accession>
<evidence type="ECO:0000313" key="2">
    <source>
        <dbReference type="Proteomes" id="UP001281614"/>
    </source>
</evidence>
<dbReference type="EMBL" id="VYYT01000051">
    <property type="protein sequence ID" value="KAK2773909.1"/>
    <property type="molecule type" value="Genomic_DNA"/>
</dbReference>
<comment type="caution">
    <text evidence="1">The sequence shown here is derived from an EMBL/GenBank/DDBJ whole genome shotgun (WGS) entry which is preliminary data.</text>
</comment>
<dbReference type="SUPFAM" id="SSF48403">
    <property type="entry name" value="Ankyrin repeat"/>
    <property type="match status" value="1"/>
</dbReference>
<keyword evidence="2" id="KW-1185">Reference proteome</keyword>
<reference evidence="1" key="1">
    <citation type="submission" date="2023-02" db="EMBL/GenBank/DDBJ databases">
        <title>Colletotrichum kahawae CIFC_Que2 genome sequencing and assembly.</title>
        <authorList>
            <person name="Baroncelli R."/>
        </authorList>
    </citation>
    <scope>NUCLEOTIDE SEQUENCE</scope>
    <source>
        <strain evidence="1">CIFC_Que2</strain>
    </source>
</reference>
<dbReference type="Proteomes" id="UP001281614">
    <property type="component" value="Unassembled WGS sequence"/>
</dbReference>
<dbReference type="InterPro" id="IPR036770">
    <property type="entry name" value="Ankyrin_rpt-contain_sf"/>
</dbReference>
<protein>
    <submittedName>
        <fullName evidence="1">Ankyrin repeat protein</fullName>
    </submittedName>
</protein>
<dbReference type="Gene3D" id="1.25.40.20">
    <property type="entry name" value="Ankyrin repeat-containing domain"/>
    <property type="match status" value="1"/>
</dbReference>
<dbReference type="AlphaFoldDB" id="A0AAD9YPF9"/>
<proteinExistence type="predicted"/>
<name>A0AAD9YPF9_COLKA</name>